<reference evidence="2 3" key="1">
    <citation type="submission" date="2018-08" db="EMBL/GenBank/DDBJ databases">
        <title>Genomic Encyclopedia of Archaeal and Bacterial Type Strains, Phase II (KMG-II): from individual species to whole genera.</title>
        <authorList>
            <person name="Goeker M."/>
        </authorList>
    </citation>
    <scope>NUCLEOTIDE SEQUENCE [LARGE SCALE GENOMIC DNA]</scope>
    <source>
        <strain evidence="2 3">DSM 45791</strain>
    </source>
</reference>
<evidence type="ECO:0000313" key="2">
    <source>
        <dbReference type="EMBL" id="REH54404.1"/>
    </source>
</evidence>
<dbReference type="PANTHER" id="PTHR43798">
    <property type="entry name" value="MONOACYLGLYCEROL LIPASE"/>
    <property type="match status" value="1"/>
</dbReference>
<dbReference type="OrthoDB" id="3771266at2"/>
<dbReference type="PANTHER" id="PTHR43798:SF33">
    <property type="entry name" value="HYDROLASE, PUTATIVE (AFU_ORTHOLOGUE AFUA_2G14860)-RELATED"/>
    <property type="match status" value="1"/>
</dbReference>
<comment type="caution">
    <text evidence="2">The sequence shown here is derived from an EMBL/GenBank/DDBJ whole genome shotgun (WGS) entry which is preliminary data.</text>
</comment>
<gene>
    <name evidence="2" type="ORF">BCF44_102636</name>
</gene>
<dbReference type="InterPro" id="IPR029058">
    <property type="entry name" value="AB_hydrolase_fold"/>
</dbReference>
<organism evidence="2 3">
    <name type="scientific">Kutzneria buriramensis</name>
    <dbReference type="NCBI Taxonomy" id="1045776"/>
    <lineage>
        <taxon>Bacteria</taxon>
        <taxon>Bacillati</taxon>
        <taxon>Actinomycetota</taxon>
        <taxon>Actinomycetes</taxon>
        <taxon>Pseudonocardiales</taxon>
        <taxon>Pseudonocardiaceae</taxon>
        <taxon>Kutzneria</taxon>
    </lineage>
</organism>
<evidence type="ECO:0000313" key="3">
    <source>
        <dbReference type="Proteomes" id="UP000256269"/>
    </source>
</evidence>
<dbReference type="RefSeq" id="WP_116173468.1">
    <property type="nucleotide sequence ID" value="NZ_CP144375.1"/>
</dbReference>
<name>A0A3E0I6M9_9PSEU</name>
<dbReference type="InterPro" id="IPR050266">
    <property type="entry name" value="AB_hydrolase_sf"/>
</dbReference>
<dbReference type="InterPro" id="IPR000073">
    <property type="entry name" value="AB_hydrolase_1"/>
</dbReference>
<keyword evidence="3" id="KW-1185">Reference proteome</keyword>
<feature type="domain" description="AB hydrolase-1" evidence="1">
    <location>
        <begin position="29"/>
        <end position="256"/>
    </location>
</feature>
<protein>
    <submittedName>
        <fullName evidence="2">Proline iminopeptidase</fullName>
    </submittedName>
</protein>
<dbReference type="EMBL" id="QUNO01000002">
    <property type="protein sequence ID" value="REH54404.1"/>
    <property type="molecule type" value="Genomic_DNA"/>
</dbReference>
<dbReference type="AlphaFoldDB" id="A0A3E0I6M9"/>
<dbReference type="Proteomes" id="UP000256269">
    <property type="component" value="Unassembled WGS sequence"/>
</dbReference>
<dbReference type="GO" id="GO:0003824">
    <property type="term" value="F:catalytic activity"/>
    <property type="evidence" value="ECO:0007669"/>
    <property type="project" value="UniProtKB-ARBA"/>
</dbReference>
<proteinExistence type="predicted"/>
<sequence length="268" mass="29711">MTITTHSVTLDGVEQRYHVAGNGPVCLAHSGGPGIAWDYLRMRPLEEHLTMVYVEPIGTGESGRLAADTDYTLDNYVRYLHVVVEDLAAGPVALLGHSHGGFVVQKYALAHPVDALVLYDTSARTGAEFFGDAVANIQRHGQKILAAFTSQHAEMTNDELTDVLRTIMPAYFADWRVEFEPLRAAMRIWSGPSRGQDVPFDVREQLSALDVPALVVVGEDDFICGPRWAQELHRALPSSRLRVIEHCGHIAHVERPDVFYPEVLKFLS</sequence>
<dbReference type="Gene3D" id="3.40.50.1820">
    <property type="entry name" value="alpha/beta hydrolase"/>
    <property type="match status" value="1"/>
</dbReference>
<dbReference type="GO" id="GO:0016020">
    <property type="term" value="C:membrane"/>
    <property type="evidence" value="ECO:0007669"/>
    <property type="project" value="TreeGrafter"/>
</dbReference>
<accession>A0A3E0I6M9</accession>
<dbReference type="SUPFAM" id="SSF53474">
    <property type="entry name" value="alpha/beta-Hydrolases"/>
    <property type="match status" value="1"/>
</dbReference>
<dbReference type="Pfam" id="PF00561">
    <property type="entry name" value="Abhydrolase_1"/>
    <property type="match status" value="1"/>
</dbReference>
<evidence type="ECO:0000259" key="1">
    <source>
        <dbReference type="Pfam" id="PF00561"/>
    </source>
</evidence>